<evidence type="ECO:0000256" key="4">
    <source>
        <dbReference type="ARBA" id="ARBA00022777"/>
    </source>
</evidence>
<dbReference type="Proteomes" id="UP000007800">
    <property type="component" value="Unassembled WGS sequence"/>
</dbReference>
<dbReference type="InterPro" id="IPR000719">
    <property type="entry name" value="Prot_kinase_dom"/>
</dbReference>
<dbReference type="FunFam" id="3.30.200.20:FF:000042">
    <property type="entry name" value="Aurora kinase A"/>
    <property type="match status" value="1"/>
</dbReference>
<keyword evidence="5 7" id="KW-0067">ATP-binding</keyword>
<feature type="active site" description="Proton acceptor" evidence="6">
    <location>
        <position position="282"/>
    </location>
</feature>
<dbReference type="AlphaFoldDB" id="C5K4Z9"/>
<feature type="compositionally biased region" description="Gly residues" evidence="10">
    <location>
        <begin position="879"/>
        <end position="891"/>
    </location>
</feature>
<name>C5K4Z9_PERM5</name>
<keyword evidence="13" id="KW-1185">Reference proteome</keyword>
<feature type="compositionally biased region" description="Gly residues" evidence="10">
    <location>
        <begin position="750"/>
        <end position="766"/>
    </location>
</feature>
<dbReference type="PROSITE" id="PS50011">
    <property type="entry name" value="PROTEIN_KINASE_DOM"/>
    <property type="match status" value="1"/>
</dbReference>
<feature type="compositionally biased region" description="Low complexity" evidence="10">
    <location>
        <begin position="1151"/>
        <end position="1178"/>
    </location>
</feature>
<evidence type="ECO:0000256" key="2">
    <source>
        <dbReference type="ARBA" id="ARBA00022679"/>
    </source>
</evidence>
<dbReference type="InParanoid" id="C5K4Z9"/>
<feature type="domain" description="Protein kinase" evidence="11">
    <location>
        <begin position="157"/>
        <end position="471"/>
    </location>
</feature>
<dbReference type="GO" id="GO:0004674">
    <property type="term" value="F:protein serine/threonine kinase activity"/>
    <property type="evidence" value="ECO:0007669"/>
    <property type="project" value="UniProtKB-KW"/>
</dbReference>
<dbReference type="Pfam" id="PF00069">
    <property type="entry name" value="Pkinase"/>
    <property type="match status" value="2"/>
</dbReference>
<keyword evidence="3 7" id="KW-0547">Nucleotide-binding</keyword>
<evidence type="ECO:0000313" key="13">
    <source>
        <dbReference type="Proteomes" id="UP000007800"/>
    </source>
</evidence>
<dbReference type="SMART" id="SM00220">
    <property type="entry name" value="S_TKc"/>
    <property type="match status" value="1"/>
</dbReference>
<dbReference type="PROSITE" id="PS00107">
    <property type="entry name" value="PROTEIN_KINASE_ATP"/>
    <property type="match status" value="1"/>
</dbReference>
<evidence type="ECO:0000256" key="7">
    <source>
        <dbReference type="PIRSR" id="PIRSR630616-2"/>
    </source>
</evidence>
<evidence type="ECO:0000256" key="5">
    <source>
        <dbReference type="ARBA" id="ARBA00022840"/>
    </source>
</evidence>
<evidence type="ECO:0000256" key="3">
    <source>
        <dbReference type="ARBA" id="ARBA00022741"/>
    </source>
</evidence>
<dbReference type="InterPro" id="IPR011009">
    <property type="entry name" value="Kinase-like_dom_sf"/>
</dbReference>
<feature type="binding site" evidence="7 9">
    <location>
        <position position="186"/>
    </location>
    <ligand>
        <name>ATP</name>
        <dbReference type="ChEBI" id="CHEBI:30616"/>
    </ligand>
</feature>
<dbReference type="RefSeq" id="XP_002788625.1">
    <property type="nucleotide sequence ID" value="XM_002788579.1"/>
</dbReference>
<feature type="compositionally biased region" description="Polar residues" evidence="10">
    <location>
        <begin position="834"/>
        <end position="851"/>
    </location>
</feature>
<keyword evidence="4" id="KW-0418">Kinase</keyword>
<feature type="binding site" evidence="7">
    <location>
        <position position="360"/>
    </location>
    <ligand>
        <name>ATP</name>
        <dbReference type="ChEBI" id="CHEBI:30616"/>
    </ligand>
</feature>
<proteinExistence type="predicted"/>
<dbReference type="InterPro" id="IPR017441">
    <property type="entry name" value="Protein_kinase_ATP_BS"/>
</dbReference>
<feature type="compositionally biased region" description="Basic and acidic residues" evidence="10">
    <location>
        <begin position="18"/>
        <end position="42"/>
    </location>
</feature>
<dbReference type="GO" id="GO:0005524">
    <property type="term" value="F:ATP binding"/>
    <property type="evidence" value="ECO:0007669"/>
    <property type="project" value="UniProtKB-UniRule"/>
</dbReference>
<sequence>MVVDARVDRGLLSSDGVTPRKSDHAVEKMDPVQHEREAREETALPELVEDMKNKGGGKEQGGDEEKPLSPRGISQSLEGNAGGPEEIPSQQRTTTLKLPVPTELQSLIRNALNHTRPTTSPAVHGENVHTAQSPTEGETRRHHKRGVGKLGTKLEDYQLGRSVGKGAYATVRLAHHMPTGTNVAMKVYDKIKLLDPQKRKGVKREIKLLERMSHPNIIHFHDALDSTRQIFIVTEYAGGGSLHALLKRKPGRRLDEATAGKIFLQVAQGVKYMHDRCIVHRDLKLENILIVGNTYEPFGGPAALAFGRGKFSTSRSGVDTRGLITKPKHSPFHPQVQTNGEPPSSDCTYHVSGPQIKIIDFGFSTIVPPGKKIKVFCGTPSYMAPEIVQKREFHGSCADIWALGILLHTFLAGCFPFKGSTDKELYRKIARGVFDVPSHISHKAQSLICRLLRRDADKRPVIHDVVHADWLQHLLTDDLDPEESSSLLCTSGGVETNASTTCATGGGFGSFTTTWTPTRKKTTREERKTFRGMNMTPSSVELPSTSHHRDLSDILPSKLTEEDAISKLELLGYKRADILSKIKDRSSQISRMYHRFLSTVSNSSLVIFSFPSSMRSMTPSDTPSPSNLFNDCAVMKSSFSSLRCIHTHSVAEEVEEVDGEELPSESSDDTDEVDETSMMEVDIGEKVGDLKEAEKAEVKEVEEIVIITWKKARIGEALSLGGKAADRHWGGKGGHWEGNSGKGGHWEGNSGKGGQWEGSSGKGGKGGRWEGGKGGRQWGDRRDDNNNEMESWSGQDHGKGGNGYERRQWSEGKGSRWAGISQKVPVKAVRERMGSSQRPNEQQHSTDQQQSVAAAGPPVQNVPPAAPPGVGGAAPPPSGKGGPHGGKGFGGPWAPTFPSPTGSGPPSGGKGKGAWPPGAGGFVPPPNPMLLPFLAGKGLQQMRLKQMQLRQQEAKEKLEKKKFNAEEKKKHLVLIAEGIVKLLMGVGGGARELSLELLPDEFEKMFGVPLDVREHFQESSLLRFVQRFEAIPSTTDENDHTRVIPRALFQVYFDGSTSWQLRLHPDAPCPPPSEYIEYAAGQVAKSLFGPRRPRTVIRLEDSVPLPPRAAAAAEASAGGNGDVKNENIANIMSLLESITAAGNNEGAVQEGVVSTSSSSSPLGASVAPSATFELSPSPGRGGSAGEGGTRGKSGGGSMAAKIQELLAKRKAKKDG</sequence>
<gene>
    <name evidence="12" type="ORF">Pmar_PMAR010158</name>
</gene>
<organism evidence="13">
    <name type="scientific">Perkinsus marinus (strain ATCC 50983 / TXsc)</name>
    <dbReference type="NCBI Taxonomy" id="423536"/>
    <lineage>
        <taxon>Eukaryota</taxon>
        <taxon>Sar</taxon>
        <taxon>Alveolata</taxon>
        <taxon>Perkinsozoa</taxon>
        <taxon>Perkinsea</taxon>
        <taxon>Perkinsida</taxon>
        <taxon>Perkinsidae</taxon>
        <taxon>Perkinsus</taxon>
    </lineage>
</organism>
<keyword evidence="2" id="KW-0808">Transferase</keyword>
<feature type="compositionally biased region" description="Polar residues" evidence="10">
    <location>
        <begin position="335"/>
        <end position="346"/>
    </location>
</feature>
<dbReference type="PANTHER" id="PTHR24350">
    <property type="entry name" value="SERINE/THREONINE-PROTEIN KINASE IAL-RELATED"/>
    <property type="match status" value="1"/>
</dbReference>
<evidence type="ECO:0000256" key="9">
    <source>
        <dbReference type="PROSITE-ProRule" id="PRU10141"/>
    </source>
</evidence>
<accession>C5K4Z9</accession>
<dbReference type="PROSITE" id="PS00108">
    <property type="entry name" value="PROTEIN_KINASE_ST"/>
    <property type="match status" value="1"/>
</dbReference>
<dbReference type="GeneID" id="9053972"/>
<feature type="compositionally biased region" description="Basic and acidic residues" evidence="10">
    <location>
        <begin position="49"/>
        <end position="68"/>
    </location>
</feature>
<dbReference type="SUPFAM" id="SSF56112">
    <property type="entry name" value="Protein kinase-like (PK-like)"/>
    <property type="match status" value="1"/>
</dbReference>
<protein>
    <recommendedName>
        <fullName evidence="11">Protein kinase domain-containing protein</fullName>
    </recommendedName>
</protein>
<dbReference type="EMBL" id="GG670562">
    <property type="protein sequence ID" value="EER20421.1"/>
    <property type="molecule type" value="Genomic_DNA"/>
</dbReference>
<evidence type="ECO:0000256" key="1">
    <source>
        <dbReference type="ARBA" id="ARBA00022527"/>
    </source>
</evidence>
<feature type="region of interest" description="Disordered" evidence="10">
    <location>
        <begin position="320"/>
        <end position="346"/>
    </location>
</feature>
<feature type="compositionally biased region" description="Basic and acidic residues" evidence="10">
    <location>
        <begin position="767"/>
        <end position="785"/>
    </location>
</feature>
<feature type="binding site" evidence="7">
    <location>
        <begin position="286"/>
        <end position="287"/>
    </location>
    <ligand>
        <name>ATP</name>
        <dbReference type="ChEBI" id="CHEBI:30616"/>
    </ligand>
</feature>
<dbReference type="OrthoDB" id="449424at2759"/>
<evidence type="ECO:0000259" key="11">
    <source>
        <dbReference type="PROSITE" id="PS50011"/>
    </source>
</evidence>
<feature type="compositionally biased region" description="Gly residues" evidence="10">
    <location>
        <begin position="1179"/>
        <end position="1197"/>
    </location>
</feature>
<evidence type="ECO:0000256" key="10">
    <source>
        <dbReference type="SAM" id="MobiDB-lite"/>
    </source>
</evidence>
<feature type="cross-link" description="Glycyl lysine isopeptide (Lys-Gly) (interchain with G-Cter in SUMO2)" evidence="8">
    <location>
        <position position="284"/>
    </location>
</feature>
<feature type="region of interest" description="Disordered" evidence="10">
    <location>
        <begin position="1"/>
        <end position="96"/>
    </location>
</feature>
<feature type="binding site" evidence="7">
    <location>
        <begin position="235"/>
        <end position="237"/>
    </location>
    <ligand>
        <name>ATP</name>
        <dbReference type="ChEBI" id="CHEBI:30616"/>
    </ligand>
</feature>
<feature type="region of interest" description="Disordered" evidence="10">
    <location>
        <begin position="1151"/>
        <end position="1201"/>
    </location>
</feature>
<feature type="region of interest" description="Disordered" evidence="10">
    <location>
        <begin position="724"/>
        <end position="927"/>
    </location>
</feature>
<evidence type="ECO:0000313" key="12">
    <source>
        <dbReference type="EMBL" id="EER20421.1"/>
    </source>
</evidence>
<evidence type="ECO:0000256" key="8">
    <source>
        <dbReference type="PIRSR" id="PIRSR630616-3"/>
    </source>
</evidence>
<feature type="compositionally biased region" description="Basic and acidic residues" evidence="10">
    <location>
        <begin position="796"/>
        <end position="814"/>
    </location>
</feature>
<feature type="region of interest" description="Disordered" evidence="10">
    <location>
        <begin position="118"/>
        <end position="146"/>
    </location>
</feature>
<feature type="compositionally biased region" description="Low complexity" evidence="10">
    <location>
        <begin position="892"/>
        <end position="904"/>
    </location>
</feature>
<keyword evidence="1" id="KW-0723">Serine/threonine-protein kinase</keyword>
<evidence type="ECO:0000256" key="6">
    <source>
        <dbReference type="PIRSR" id="PIRSR630616-1"/>
    </source>
</evidence>
<reference evidence="12 13" key="1">
    <citation type="submission" date="2008-07" db="EMBL/GenBank/DDBJ databases">
        <authorList>
            <person name="El-Sayed N."/>
            <person name="Caler E."/>
            <person name="Inman J."/>
            <person name="Amedeo P."/>
            <person name="Hass B."/>
            <person name="Wortman J."/>
        </authorList>
    </citation>
    <scope>NUCLEOTIDE SEQUENCE [LARGE SCALE GENOMIC DNA]</scope>
    <source>
        <strain evidence="13">ATCC 50983 / TXsc</strain>
    </source>
</reference>
<dbReference type="InterPro" id="IPR008271">
    <property type="entry name" value="Ser/Thr_kinase_AS"/>
</dbReference>
<dbReference type="Gene3D" id="1.10.510.10">
    <property type="entry name" value="Transferase(Phosphotransferase) domain 1"/>
    <property type="match status" value="2"/>
</dbReference>
<dbReference type="InterPro" id="IPR030616">
    <property type="entry name" value="Aur-like"/>
</dbReference>